<sequence length="151" mass="17692">MKYSFDIIIKAPLDICAKKFNSTENMKHWQRGLVAVEHISGIPGEFGAKMKIFFKMGNRQLSLIETITHKNFPHEFHGIYAAENIDNHQENHFSATSGNHTKWTCTNEFIPLSFKMRLMLWLMPNTFKKQTLRYMRDFKSFAEKEISVCVN</sequence>
<reference evidence="1 2" key="1">
    <citation type="submission" date="2019-01" db="EMBL/GenBank/DDBJ databases">
        <title>Genome sequence of the Antarctic species Gelidibacter gilvus ACAM 158(T).</title>
        <authorList>
            <person name="Bowman J.P."/>
        </authorList>
    </citation>
    <scope>NUCLEOTIDE SEQUENCE [LARGE SCALE GENOMIC DNA]</scope>
    <source>
        <strain evidence="1 2">IC158</strain>
    </source>
</reference>
<evidence type="ECO:0000313" key="2">
    <source>
        <dbReference type="Proteomes" id="UP000289792"/>
    </source>
</evidence>
<dbReference type="OrthoDB" id="411301at2"/>
<accession>A0A4Q0XC74</accession>
<dbReference type="EMBL" id="SDDZ01000014">
    <property type="protein sequence ID" value="RXJ45435.1"/>
    <property type="molecule type" value="Genomic_DNA"/>
</dbReference>
<name>A0A4Q0XC74_9FLAO</name>
<keyword evidence="2" id="KW-1185">Reference proteome</keyword>
<protein>
    <submittedName>
        <fullName evidence="1">SRPBCC family protein</fullName>
    </submittedName>
</protein>
<gene>
    <name evidence="1" type="ORF">ESZ48_16595</name>
</gene>
<evidence type="ECO:0000313" key="1">
    <source>
        <dbReference type="EMBL" id="RXJ45435.1"/>
    </source>
</evidence>
<dbReference type="InterPro" id="IPR023393">
    <property type="entry name" value="START-like_dom_sf"/>
</dbReference>
<dbReference type="Gene3D" id="3.30.530.20">
    <property type="match status" value="1"/>
</dbReference>
<dbReference type="Proteomes" id="UP000289792">
    <property type="component" value="Unassembled WGS sequence"/>
</dbReference>
<dbReference type="AlphaFoldDB" id="A0A4Q0XC74"/>
<comment type="caution">
    <text evidence="1">The sequence shown here is derived from an EMBL/GenBank/DDBJ whole genome shotgun (WGS) entry which is preliminary data.</text>
</comment>
<organism evidence="1 2">
    <name type="scientific">Gelidibacter gilvus</name>
    <dbReference type="NCBI Taxonomy" id="59602"/>
    <lineage>
        <taxon>Bacteria</taxon>
        <taxon>Pseudomonadati</taxon>
        <taxon>Bacteroidota</taxon>
        <taxon>Flavobacteriia</taxon>
        <taxon>Flavobacteriales</taxon>
        <taxon>Flavobacteriaceae</taxon>
        <taxon>Gelidibacter</taxon>
    </lineage>
</organism>
<dbReference type="SUPFAM" id="SSF55961">
    <property type="entry name" value="Bet v1-like"/>
    <property type="match status" value="1"/>
</dbReference>
<proteinExistence type="predicted"/>